<protein>
    <submittedName>
        <fullName evidence="3">PTS sugar transporter subunit IIB</fullName>
    </submittedName>
</protein>
<feature type="domain" description="PTS EIIB type-2" evidence="2">
    <location>
        <begin position="1"/>
        <end position="95"/>
    </location>
</feature>
<evidence type="ECO:0000256" key="1">
    <source>
        <dbReference type="ARBA" id="ARBA00022679"/>
    </source>
</evidence>
<dbReference type="SUPFAM" id="SSF52794">
    <property type="entry name" value="PTS system IIB component-like"/>
    <property type="match status" value="1"/>
</dbReference>
<dbReference type="Pfam" id="PF02302">
    <property type="entry name" value="PTS_IIB"/>
    <property type="match status" value="1"/>
</dbReference>
<evidence type="ECO:0000313" key="4">
    <source>
        <dbReference type="Proteomes" id="UP000261212"/>
    </source>
</evidence>
<proteinExistence type="predicted"/>
<dbReference type="InterPro" id="IPR013011">
    <property type="entry name" value="PTS_EIIB_2"/>
</dbReference>
<dbReference type="GO" id="GO:0009401">
    <property type="term" value="P:phosphoenolpyruvate-dependent sugar phosphotransferase system"/>
    <property type="evidence" value="ECO:0007669"/>
    <property type="project" value="InterPro"/>
</dbReference>
<dbReference type="PROSITE" id="PS51099">
    <property type="entry name" value="PTS_EIIB_TYPE_2"/>
    <property type="match status" value="1"/>
</dbReference>
<keyword evidence="3" id="KW-0813">Transport</keyword>
<accession>A0A3E3DXL3</accession>
<dbReference type="GO" id="GO:0008982">
    <property type="term" value="F:protein-N(PI)-phosphohistidine-sugar phosphotransferase activity"/>
    <property type="evidence" value="ECO:0007669"/>
    <property type="project" value="InterPro"/>
</dbReference>
<name>A0A3E3DXL3_9FIRM</name>
<sequence length="96" mass="10409">MKIITVCGMGMGTSLILKMTIESVLKKEGLSAEVVHSDLGSAKAQNADLFAISVDMVNAFEESGKNYVAVQSVFDENGVRETVLPVVKKFLEENEK</sequence>
<dbReference type="InterPro" id="IPR003501">
    <property type="entry name" value="PTS_EIIB_2/3"/>
</dbReference>
<keyword evidence="3" id="KW-0762">Sugar transport</keyword>
<dbReference type="Proteomes" id="UP000261212">
    <property type="component" value="Unassembled WGS sequence"/>
</dbReference>
<dbReference type="RefSeq" id="WP_117532486.1">
    <property type="nucleotide sequence ID" value="NZ_CP176644.1"/>
</dbReference>
<comment type="caution">
    <text evidence="3">The sequence shown here is derived from an EMBL/GenBank/DDBJ whole genome shotgun (WGS) entry which is preliminary data.</text>
</comment>
<evidence type="ECO:0000313" key="3">
    <source>
        <dbReference type="EMBL" id="RGD73875.1"/>
    </source>
</evidence>
<dbReference type="AlphaFoldDB" id="A0A3E3DXL3"/>
<keyword evidence="1" id="KW-0808">Transferase</keyword>
<dbReference type="InterPro" id="IPR036095">
    <property type="entry name" value="PTS_EIIB-like_sf"/>
</dbReference>
<dbReference type="EMBL" id="QUSM01000004">
    <property type="protein sequence ID" value="RGD73875.1"/>
    <property type="molecule type" value="Genomic_DNA"/>
</dbReference>
<organism evidence="3 4">
    <name type="scientific">Anaerofustis stercorihominis</name>
    <dbReference type="NCBI Taxonomy" id="214853"/>
    <lineage>
        <taxon>Bacteria</taxon>
        <taxon>Bacillati</taxon>
        <taxon>Bacillota</taxon>
        <taxon>Clostridia</taxon>
        <taxon>Eubacteriales</taxon>
        <taxon>Eubacteriaceae</taxon>
        <taxon>Anaerofustis</taxon>
    </lineage>
</organism>
<dbReference type="Gene3D" id="3.40.50.2300">
    <property type="match status" value="1"/>
</dbReference>
<gene>
    <name evidence="3" type="ORF">DW687_08860</name>
</gene>
<reference evidence="3 4" key="1">
    <citation type="submission" date="2018-08" db="EMBL/GenBank/DDBJ databases">
        <title>A genome reference for cultivated species of the human gut microbiota.</title>
        <authorList>
            <person name="Zou Y."/>
            <person name="Xue W."/>
            <person name="Luo G."/>
        </authorList>
    </citation>
    <scope>NUCLEOTIDE SEQUENCE [LARGE SCALE GENOMIC DNA]</scope>
    <source>
        <strain evidence="3 4">AM25-6</strain>
    </source>
</reference>
<dbReference type="CDD" id="cd05563">
    <property type="entry name" value="PTS_IIB_ascorbate"/>
    <property type="match status" value="1"/>
</dbReference>
<evidence type="ECO:0000259" key="2">
    <source>
        <dbReference type="PROSITE" id="PS51099"/>
    </source>
</evidence>